<dbReference type="InterPro" id="IPR038770">
    <property type="entry name" value="Na+/solute_symporter_sf"/>
</dbReference>
<evidence type="ECO:0000256" key="6">
    <source>
        <dbReference type="ARBA" id="ARBA00023136"/>
    </source>
</evidence>
<dbReference type="EMBL" id="JBEHCU010007057">
    <property type="protein sequence ID" value="KAL1395634.1"/>
    <property type="molecule type" value="Genomic_DNA"/>
</dbReference>
<dbReference type="GO" id="GO:0015293">
    <property type="term" value="F:symporter activity"/>
    <property type="evidence" value="ECO:0007669"/>
    <property type="project" value="UniProtKB-KW"/>
</dbReference>
<dbReference type="InterPro" id="IPR004710">
    <property type="entry name" value="Bilac:Na_transpt"/>
</dbReference>
<evidence type="ECO:0008006" key="10">
    <source>
        <dbReference type="Google" id="ProtNLM"/>
    </source>
</evidence>
<dbReference type="PANTHER" id="PTHR10361:SF28">
    <property type="entry name" value="P3 PROTEIN-RELATED"/>
    <property type="match status" value="1"/>
</dbReference>
<organism evidence="8 9">
    <name type="scientific">Culex pipiens pipiens</name>
    <name type="common">Northern house mosquito</name>
    <dbReference type="NCBI Taxonomy" id="38569"/>
    <lineage>
        <taxon>Eukaryota</taxon>
        <taxon>Metazoa</taxon>
        <taxon>Ecdysozoa</taxon>
        <taxon>Arthropoda</taxon>
        <taxon>Hexapoda</taxon>
        <taxon>Insecta</taxon>
        <taxon>Pterygota</taxon>
        <taxon>Neoptera</taxon>
        <taxon>Endopterygota</taxon>
        <taxon>Diptera</taxon>
        <taxon>Nematocera</taxon>
        <taxon>Culicoidea</taxon>
        <taxon>Culicidae</taxon>
        <taxon>Culicinae</taxon>
        <taxon>Culicini</taxon>
        <taxon>Culex</taxon>
        <taxon>Culex</taxon>
    </lineage>
</organism>
<evidence type="ECO:0000256" key="7">
    <source>
        <dbReference type="SAM" id="Phobius"/>
    </source>
</evidence>
<keyword evidence="5 7" id="KW-1133">Transmembrane helix</keyword>
<gene>
    <name evidence="8" type="ORF">pipiens_011103</name>
</gene>
<evidence type="ECO:0000256" key="4">
    <source>
        <dbReference type="ARBA" id="ARBA00022847"/>
    </source>
</evidence>
<feature type="transmembrane region" description="Helical" evidence="7">
    <location>
        <begin position="212"/>
        <end position="234"/>
    </location>
</feature>
<name>A0ABD1D7L1_CULPP</name>
<keyword evidence="4" id="KW-0769">Symport</keyword>
<keyword evidence="3 7" id="KW-0812">Transmembrane</keyword>
<feature type="transmembrane region" description="Helical" evidence="7">
    <location>
        <begin position="273"/>
        <end position="293"/>
    </location>
</feature>
<dbReference type="AlphaFoldDB" id="A0ABD1D7L1"/>
<keyword evidence="4" id="KW-0813">Transport</keyword>
<reference evidence="8 9" key="1">
    <citation type="submission" date="2024-05" db="EMBL/GenBank/DDBJ databases">
        <title>Culex pipiens pipiens assembly and annotation.</title>
        <authorList>
            <person name="Alout H."/>
            <person name="Durand T."/>
        </authorList>
    </citation>
    <scope>NUCLEOTIDE SEQUENCE [LARGE SCALE GENOMIC DNA]</scope>
    <source>
        <strain evidence="8">HA-2024</strain>
        <tissue evidence="8">Whole body</tissue>
    </source>
</reference>
<dbReference type="Pfam" id="PF01758">
    <property type="entry name" value="SBF"/>
    <property type="match status" value="1"/>
</dbReference>
<feature type="transmembrane region" description="Helical" evidence="7">
    <location>
        <begin position="246"/>
        <end position="266"/>
    </location>
</feature>
<evidence type="ECO:0000313" key="8">
    <source>
        <dbReference type="EMBL" id="KAL1395634.1"/>
    </source>
</evidence>
<sequence>MNWKQEFTRQEQTAHHVMACPLLSFVVFVAVLALQLAALCKAALVTNPGPLTGGTAKQDDDLPAWHISYSPASLQLHMNTVQTLGLRIEGITASDLANDPTIQLRSGRDHVATLPGGGFVPVVEIKQSGVFDGAFNVSGVFLGSTTLFVEVRGWKNNRSVSLPEELPVTVIREERVIDKVFTASVAVLVSILYINFGAALDLPTLKAIMVRPIGPVIGFLAQFLFMPLLSYGLGHLLFPDSYELQLGLFFTGVSPAGGASNIWTVVLGGNLNLSLAMTTISTLAAFGMMPLWIFTLGRNIFDKGNLGVPYRNIATFAIGLVVPLGIGLLIQRFRPRIARVLVRILKPMAAILILFIVIFAVVTNLYLFELFSWQIIVAGLGLPWIGYIFGYLASKGARLPTADSLAISVETGIQNTGIAIFLLRFSLPQPEADLTTVVPVSAAIMTPFPLMALYLILKLRERCALREHGPLIPKDVSQQQVLANDETT</sequence>
<dbReference type="InterPro" id="IPR002657">
    <property type="entry name" value="BilAc:Na_symport/Acr3"/>
</dbReference>
<evidence type="ECO:0000256" key="5">
    <source>
        <dbReference type="ARBA" id="ARBA00022989"/>
    </source>
</evidence>
<comment type="similarity">
    <text evidence="2">Belongs to the bile acid:sodium symporter (BASS) (TC 2.A.28) family.</text>
</comment>
<dbReference type="PANTHER" id="PTHR10361">
    <property type="entry name" value="SODIUM-BILE ACID COTRANSPORTER"/>
    <property type="match status" value="1"/>
</dbReference>
<dbReference type="Proteomes" id="UP001562425">
    <property type="component" value="Unassembled WGS sequence"/>
</dbReference>
<evidence type="ECO:0000313" key="9">
    <source>
        <dbReference type="Proteomes" id="UP001562425"/>
    </source>
</evidence>
<protein>
    <recommendedName>
        <fullName evidence="10">Sodium-bile acid cotransporter</fullName>
    </recommendedName>
</protein>
<proteinExistence type="inferred from homology"/>
<feature type="transmembrane region" description="Helical" evidence="7">
    <location>
        <begin position="345"/>
        <end position="367"/>
    </location>
</feature>
<feature type="transmembrane region" description="Helical" evidence="7">
    <location>
        <begin position="373"/>
        <end position="393"/>
    </location>
</feature>
<keyword evidence="6 7" id="KW-0472">Membrane</keyword>
<evidence type="ECO:0000256" key="2">
    <source>
        <dbReference type="ARBA" id="ARBA00006528"/>
    </source>
</evidence>
<accession>A0ABD1D7L1</accession>
<comment type="subcellular location">
    <subcellularLocation>
        <location evidence="1">Membrane</location>
        <topology evidence="1">Multi-pass membrane protein</topology>
    </subcellularLocation>
</comment>
<comment type="caution">
    <text evidence="8">The sequence shown here is derived from an EMBL/GenBank/DDBJ whole genome shotgun (WGS) entry which is preliminary data.</text>
</comment>
<feature type="transmembrane region" description="Helical" evidence="7">
    <location>
        <begin position="437"/>
        <end position="457"/>
    </location>
</feature>
<evidence type="ECO:0000256" key="3">
    <source>
        <dbReference type="ARBA" id="ARBA00022692"/>
    </source>
</evidence>
<keyword evidence="9" id="KW-1185">Reference proteome</keyword>
<dbReference type="GO" id="GO:0016020">
    <property type="term" value="C:membrane"/>
    <property type="evidence" value="ECO:0007669"/>
    <property type="project" value="UniProtKB-SubCell"/>
</dbReference>
<feature type="transmembrane region" description="Helical" evidence="7">
    <location>
        <begin position="180"/>
        <end position="200"/>
    </location>
</feature>
<dbReference type="Gene3D" id="1.20.1530.20">
    <property type="match status" value="1"/>
</dbReference>
<evidence type="ECO:0000256" key="1">
    <source>
        <dbReference type="ARBA" id="ARBA00004141"/>
    </source>
</evidence>
<feature type="transmembrane region" description="Helical" evidence="7">
    <location>
        <begin position="313"/>
        <end position="333"/>
    </location>
</feature>
<feature type="transmembrane region" description="Helical" evidence="7">
    <location>
        <begin position="405"/>
        <end position="425"/>
    </location>
</feature>